<dbReference type="Proteomes" id="UP001430377">
    <property type="component" value="Unassembled WGS sequence"/>
</dbReference>
<evidence type="ECO:0000313" key="3">
    <source>
        <dbReference type="Proteomes" id="UP001430377"/>
    </source>
</evidence>
<dbReference type="PROSITE" id="PS51257">
    <property type="entry name" value="PROKAR_LIPOPROTEIN"/>
    <property type="match status" value="1"/>
</dbReference>
<keyword evidence="3" id="KW-1185">Reference proteome</keyword>
<comment type="caution">
    <text evidence="2">The sequence shown here is derived from an EMBL/GenBank/DDBJ whole genome shotgun (WGS) entry which is preliminary data.</text>
</comment>
<protein>
    <submittedName>
        <fullName evidence="2">Uncharacterized protein</fullName>
    </submittedName>
</protein>
<sequence length="215" mass="23280">MRLHAICCLLLLVSTAGCNTLVWDSGNDAGTETITEQPPASQTVLADGTSGPSISPDVDTERVLPYANSLDRPFSLETESEYTAEDHPVTLSRDFIEYNITNYHSRTFLRDRENETTPSYLLTAVTIHETGSAASTYAESQVTGNGTTEQTTVGSNQRIQVQVYEQSNDQTVVRTTGTVGPIAAKVTGVGSATVDRNFVIDILAKLLFRVQSQVS</sequence>
<reference evidence="2 3" key="1">
    <citation type="submission" date="2021-06" db="EMBL/GenBank/DDBJ databases">
        <title>Halomicroarcula sp. a new haloarchaeum isolated from saline soil.</title>
        <authorList>
            <person name="Duran-Viseras A."/>
            <person name="Sanchez-Porro C."/>
            <person name="Ventosa A."/>
        </authorList>
    </citation>
    <scope>NUCLEOTIDE SEQUENCE [LARGE SCALE GENOMIC DNA]</scope>
    <source>
        <strain evidence="2 3">F13</strain>
    </source>
</reference>
<evidence type="ECO:0000256" key="1">
    <source>
        <dbReference type="SAM" id="MobiDB-lite"/>
    </source>
</evidence>
<feature type="region of interest" description="Disordered" evidence="1">
    <location>
        <begin position="35"/>
        <end position="59"/>
    </location>
</feature>
<proteinExistence type="predicted"/>
<dbReference type="EMBL" id="RKLR01000027">
    <property type="protein sequence ID" value="MBX0326012.1"/>
    <property type="molecule type" value="Genomic_DNA"/>
</dbReference>
<name>A0AAW4PXY1_9EURY</name>
<organism evidence="2 3">
    <name type="scientific">Haloarcula rubra</name>
    <dbReference type="NCBI Taxonomy" id="2487747"/>
    <lineage>
        <taxon>Archaea</taxon>
        <taxon>Methanobacteriati</taxon>
        <taxon>Methanobacteriota</taxon>
        <taxon>Stenosarchaea group</taxon>
        <taxon>Halobacteria</taxon>
        <taxon>Halobacteriales</taxon>
        <taxon>Haloarculaceae</taxon>
        <taxon>Haloarcula</taxon>
    </lineage>
</organism>
<gene>
    <name evidence="2" type="ORF">EGH21_23650</name>
</gene>
<dbReference type="RefSeq" id="WP_220620863.1">
    <property type="nucleotide sequence ID" value="NZ_RKLR01000027.1"/>
</dbReference>
<feature type="compositionally biased region" description="Polar residues" evidence="1">
    <location>
        <begin position="35"/>
        <end position="44"/>
    </location>
</feature>
<accession>A0AAW4PXY1</accession>
<dbReference type="AlphaFoldDB" id="A0AAW4PXY1"/>
<evidence type="ECO:0000313" key="2">
    <source>
        <dbReference type="EMBL" id="MBX0326012.1"/>
    </source>
</evidence>